<dbReference type="NCBIfam" id="TIGR01537">
    <property type="entry name" value="portal_HK97"/>
    <property type="match status" value="1"/>
</dbReference>
<sequence>MLSKIFSAETSTLKSPSDDLLESLTGPQSAAGKSVTPDTAMRVAAVYSCVRLLSETLAALPLNVYRKQSDGNREVATDHPLQMLLHDLPNEEMTSIDFRTQLMASLLLRGNAFSEVERDRAGRLRAAWPLNPDKMHVARSDRTNRLTFEYHDKGIQTIPASRMWRIAGLSTNGIIGLSPISQAREGIGLALALEEHGARLFSNGARPGGTLEVEGKLSDEAYDRLRTSWNNRHQGGANAHRTAILEEGTKWKQIGMSAEDAQFLETRKYQRSEIAAIFGVPPHMVGDLDKATFSNIEHQSIQFVVYSLLPWLKRIEQSIFRDLLSPVERQQYYAEHSVEGLLRGDAKARSEFYKNLFNVGALSINDLRRLENMNSIEGGDEHWLQLNTAPITVPRSGSGKTTTGENNA</sequence>
<organism evidence="2 3">
    <name type="scientific">Microbulbifer salipaludis</name>
    <dbReference type="NCBI Taxonomy" id="187980"/>
    <lineage>
        <taxon>Bacteria</taxon>
        <taxon>Pseudomonadati</taxon>
        <taxon>Pseudomonadota</taxon>
        <taxon>Gammaproteobacteria</taxon>
        <taxon>Cellvibrionales</taxon>
        <taxon>Microbulbiferaceae</taxon>
        <taxon>Microbulbifer</taxon>
    </lineage>
</organism>
<gene>
    <name evidence="2" type="ORF">JF535_13240</name>
</gene>
<dbReference type="EMBL" id="JAEKJR010000002">
    <property type="protein sequence ID" value="MBN8431816.1"/>
    <property type="molecule type" value="Genomic_DNA"/>
</dbReference>
<evidence type="ECO:0000256" key="1">
    <source>
        <dbReference type="SAM" id="MobiDB-lite"/>
    </source>
</evidence>
<feature type="region of interest" description="Disordered" evidence="1">
    <location>
        <begin position="15"/>
        <end position="35"/>
    </location>
</feature>
<protein>
    <submittedName>
        <fullName evidence="2">Phage portal protein</fullName>
    </submittedName>
</protein>
<evidence type="ECO:0000313" key="2">
    <source>
        <dbReference type="EMBL" id="MBN8431816.1"/>
    </source>
</evidence>
<dbReference type="Gene3D" id="3.40.140.120">
    <property type="match status" value="1"/>
</dbReference>
<dbReference type="RefSeq" id="WP_207002921.1">
    <property type="nucleotide sequence ID" value="NZ_JAEKJR010000002.1"/>
</dbReference>
<dbReference type="Gene3D" id="3.30.1120.70">
    <property type="match status" value="1"/>
</dbReference>
<dbReference type="InterPro" id="IPR006944">
    <property type="entry name" value="Phage/GTA_portal"/>
</dbReference>
<keyword evidence="3" id="KW-1185">Reference proteome</keyword>
<dbReference type="InterPro" id="IPR006427">
    <property type="entry name" value="Portal_HK97"/>
</dbReference>
<dbReference type="Pfam" id="PF04860">
    <property type="entry name" value="Phage_portal"/>
    <property type="match status" value="1"/>
</dbReference>
<comment type="caution">
    <text evidence="2">The sequence shown here is derived from an EMBL/GenBank/DDBJ whole genome shotgun (WGS) entry which is preliminary data.</text>
</comment>
<reference evidence="2 3" key="1">
    <citation type="submission" date="2020-12" db="EMBL/GenBank/DDBJ databases">
        <title>Oil enriched cultivation method for isolating marine PHA-producing bacteria.</title>
        <authorList>
            <person name="Zheng W."/>
            <person name="Yu S."/>
            <person name="Huang Y."/>
        </authorList>
    </citation>
    <scope>NUCLEOTIDE SEQUENCE [LARGE SCALE GENOMIC DNA]</scope>
    <source>
        <strain evidence="2 3">SN0-2</strain>
    </source>
</reference>
<accession>A0ABS3E970</accession>
<name>A0ABS3E970_9GAMM</name>
<dbReference type="Gene3D" id="1.20.1270.210">
    <property type="match status" value="1"/>
</dbReference>
<proteinExistence type="predicted"/>
<dbReference type="Proteomes" id="UP000664293">
    <property type="component" value="Unassembled WGS sequence"/>
</dbReference>
<evidence type="ECO:0000313" key="3">
    <source>
        <dbReference type="Proteomes" id="UP000664293"/>
    </source>
</evidence>